<feature type="domain" description="Lipoprotein LPP20-like" evidence="2">
    <location>
        <begin position="33"/>
        <end position="102"/>
    </location>
</feature>
<dbReference type="PROSITE" id="PS51257">
    <property type="entry name" value="PROKAR_LIPOPROTEIN"/>
    <property type="match status" value="1"/>
</dbReference>
<protein>
    <submittedName>
        <fullName evidence="3">LPP20 family lipoprotein</fullName>
    </submittedName>
</protein>
<evidence type="ECO:0000259" key="2">
    <source>
        <dbReference type="Pfam" id="PF02169"/>
    </source>
</evidence>
<dbReference type="Pfam" id="PF02169">
    <property type="entry name" value="LPP20"/>
    <property type="match status" value="1"/>
</dbReference>
<evidence type="ECO:0000313" key="3">
    <source>
        <dbReference type="EMBL" id="MEL0659830.1"/>
    </source>
</evidence>
<keyword evidence="1" id="KW-0732">Signal</keyword>
<dbReference type="RefSeq" id="WP_341628349.1">
    <property type="nucleotide sequence ID" value="NZ_JBAKBA010000026.1"/>
</dbReference>
<feature type="signal peptide" evidence="1">
    <location>
        <begin position="1"/>
        <end position="24"/>
    </location>
</feature>
<accession>A0ABU9HDF7</accession>
<keyword evidence="3" id="KW-0449">Lipoprotein</keyword>
<dbReference type="Gene3D" id="3.10.28.20">
    <property type="entry name" value="Acetamidase/Formamidase-like domains"/>
    <property type="match status" value="1"/>
</dbReference>
<feature type="chain" id="PRO_5045216014" evidence="1">
    <location>
        <begin position="25"/>
        <end position="329"/>
    </location>
</feature>
<evidence type="ECO:0000313" key="4">
    <source>
        <dbReference type="Proteomes" id="UP001366060"/>
    </source>
</evidence>
<comment type="caution">
    <text evidence="3">The sequence shown here is derived from an EMBL/GenBank/DDBJ whole genome shotgun (WGS) entry which is preliminary data.</text>
</comment>
<proteinExistence type="predicted"/>
<dbReference type="EMBL" id="JBAKBA010000026">
    <property type="protein sequence ID" value="MEL0659830.1"/>
    <property type="molecule type" value="Genomic_DNA"/>
</dbReference>
<dbReference type="InterPro" id="IPR024952">
    <property type="entry name" value="LPP20-like_dom"/>
</dbReference>
<sequence>MKNTSYIKCVVLAFMSILFLSACSSNSGNDNVPEWVLNPIQDDQEYFYGVGVATTLEAAKQHALKEIASKFSVRINSETLHKQTLHNGQEDQLFSQNINTHVKDIEFNLVEQKKAEKVNQQYFVQVALSRIGFIKDNKSKLSIIIDDIDVKLNNINSKSKIEQLYAYNQIQEEVTKAEPLLYLIAVADPRFDLAPYARRFQQYSIAETQLLSSTYFYIQSSQNLLPIAEQLNDLLQTQGLQISSRNKADAIIKLQGKIKNTQAFSAYNVRINVSFLVKSTKGSVYSKKSYLLNGSSVTSHQRAYESAVSKFLTVVESRSDIYELLGFND</sequence>
<evidence type="ECO:0000256" key="1">
    <source>
        <dbReference type="SAM" id="SignalP"/>
    </source>
</evidence>
<reference evidence="3 4" key="1">
    <citation type="submission" date="2024-02" db="EMBL/GenBank/DDBJ databases">
        <title>Bacteria isolated from the canopy kelp, Nereocystis luetkeana.</title>
        <authorList>
            <person name="Pfister C.A."/>
            <person name="Younker I.T."/>
            <person name="Light S.H."/>
        </authorList>
    </citation>
    <scope>NUCLEOTIDE SEQUENCE [LARGE SCALE GENOMIC DNA]</scope>
    <source>
        <strain evidence="3 4">TI.2.07</strain>
    </source>
</reference>
<name>A0ABU9HDF7_9GAMM</name>
<dbReference type="Proteomes" id="UP001366060">
    <property type="component" value="Unassembled WGS sequence"/>
</dbReference>
<organism evidence="3 4">
    <name type="scientific">Psychromonas arctica</name>
    <dbReference type="NCBI Taxonomy" id="168275"/>
    <lineage>
        <taxon>Bacteria</taxon>
        <taxon>Pseudomonadati</taxon>
        <taxon>Pseudomonadota</taxon>
        <taxon>Gammaproteobacteria</taxon>
        <taxon>Alteromonadales</taxon>
        <taxon>Psychromonadaceae</taxon>
        <taxon>Psychromonas</taxon>
    </lineage>
</organism>
<keyword evidence="4" id="KW-1185">Reference proteome</keyword>
<gene>
    <name evidence="3" type="ORF">V6255_11845</name>
</gene>